<dbReference type="EMBL" id="JAAAWP010000003">
    <property type="protein sequence ID" value="NDW21075.1"/>
    <property type="molecule type" value="Genomic_DNA"/>
</dbReference>
<dbReference type="Pfam" id="PF06094">
    <property type="entry name" value="GGACT"/>
    <property type="match status" value="1"/>
</dbReference>
<evidence type="ECO:0000313" key="2">
    <source>
        <dbReference type="EMBL" id="NDW21075.1"/>
    </source>
</evidence>
<dbReference type="Proteomes" id="UP000478837">
    <property type="component" value="Unassembled WGS sequence"/>
</dbReference>
<dbReference type="InterPro" id="IPR036568">
    <property type="entry name" value="GGCT-like_sf"/>
</dbReference>
<feature type="domain" description="Gamma-glutamylcyclotransferase AIG2-like" evidence="1">
    <location>
        <begin position="4"/>
        <end position="108"/>
    </location>
</feature>
<proteinExistence type="predicted"/>
<dbReference type="Gene3D" id="3.10.490.10">
    <property type="entry name" value="Gamma-glutamyl cyclotransferase-like"/>
    <property type="match status" value="1"/>
</dbReference>
<dbReference type="SUPFAM" id="SSF110857">
    <property type="entry name" value="Gamma-glutamyl cyclotransferase-like"/>
    <property type="match status" value="1"/>
</dbReference>
<dbReference type="AlphaFoldDB" id="A0A6L9MT08"/>
<keyword evidence="3" id="KW-1185">Reference proteome</keyword>
<dbReference type="GO" id="GO:0016740">
    <property type="term" value="F:transferase activity"/>
    <property type="evidence" value="ECO:0007669"/>
    <property type="project" value="UniProtKB-KW"/>
</dbReference>
<dbReference type="InterPro" id="IPR013024">
    <property type="entry name" value="GGCT-like"/>
</dbReference>
<keyword evidence="2" id="KW-0808">Transferase</keyword>
<gene>
    <name evidence="2" type="ORF">GTW09_06055</name>
</gene>
<organism evidence="2 3">
    <name type="scientific">Alteromonas hispanica</name>
    <dbReference type="NCBI Taxonomy" id="315421"/>
    <lineage>
        <taxon>Bacteria</taxon>
        <taxon>Pseudomonadati</taxon>
        <taxon>Pseudomonadota</taxon>
        <taxon>Gammaproteobacteria</taxon>
        <taxon>Alteromonadales</taxon>
        <taxon>Alteromonadaceae</taxon>
        <taxon>Alteromonas/Salinimonas group</taxon>
        <taxon>Alteromonas</taxon>
    </lineage>
</organism>
<evidence type="ECO:0000313" key="3">
    <source>
        <dbReference type="Proteomes" id="UP000478837"/>
    </source>
</evidence>
<dbReference type="InterPro" id="IPR009288">
    <property type="entry name" value="AIG2-like_dom"/>
</dbReference>
<dbReference type="CDD" id="cd06661">
    <property type="entry name" value="GGCT_like"/>
    <property type="match status" value="1"/>
</dbReference>
<accession>A0A6L9MT08</accession>
<sequence>MMNLFIYGTLAPGKPNEHVLKDVNGTWRKAMVKGHLFSSGWGAELGFPGIVLDKEGEEVHGQVFNSSELAEHWDMLDDFEGEGYRRVITSAQLETGELVETFIYELTQSEHK</sequence>
<name>A0A6L9MT08_9ALTE</name>
<comment type="caution">
    <text evidence="2">The sequence shown here is derived from an EMBL/GenBank/DDBJ whole genome shotgun (WGS) entry which is preliminary data.</text>
</comment>
<protein>
    <submittedName>
        <fullName evidence="2">Gamma-glutamylcyclotransferase</fullName>
    </submittedName>
</protein>
<reference evidence="2 3" key="1">
    <citation type="submission" date="2020-01" db="EMBL/GenBank/DDBJ databases">
        <title>Genomes of bacteria type strains.</title>
        <authorList>
            <person name="Chen J."/>
            <person name="Zhu S."/>
            <person name="Yang J."/>
        </authorList>
    </citation>
    <scope>NUCLEOTIDE SEQUENCE [LARGE SCALE GENOMIC DNA]</scope>
    <source>
        <strain evidence="2 3">LMG 22958</strain>
    </source>
</reference>
<evidence type="ECO:0000259" key="1">
    <source>
        <dbReference type="Pfam" id="PF06094"/>
    </source>
</evidence>